<dbReference type="InterPro" id="IPR019482">
    <property type="entry name" value="IL-12_beta_cen-dom"/>
</dbReference>
<keyword evidence="1 4" id="KW-0732">Signal</keyword>
<dbReference type="GO" id="GO:0005615">
    <property type="term" value="C:extracellular space"/>
    <property type="evidence" value="ECO:0007669"/>
    <property type="project" value="UniProtKB-KW"/>
</dbReference>
<gene>
    <name evidence="4" type="primary">IL12B</name>
    <name evidence="7" type="ORF">WMY93_009478</name>
</gene>
<evidence type="ECO:0000313" key="7">
    <source>
        <dbReference type="EMBL" id="KAK7922576.1"/>
    </source>
</evidence>
<keyword evidence="4" id="KW-0202">Cytokine</keyword>
<keyword evidence="4" id="KW-0964">Secreted</keyword>
<feature type="region of interest" description="Disordered" evidence="5">
    <location>
        <begin position="303"/>
        <end position="330"/>
    </location>
</feature>
<proteinExistence type="inferred from homology"/>
<evidence type="ECO:0000256" key="5">
    <source>
        <dbReference type="SAM" id="MobiDB-lite"/>
    </source>
</evidence>
<keyword evidence="8" id="KW-1185">Reference proteome</keyword>
<dbReference type="InterPro" id="IPR013783">
    <property type="entry name" value="Ig-like_fold"/>
</dbReference>
<dbReference type="InterPro" id="IPR050676">
    <property type="entry name" value="IL-12"/>
</dbReference>
<keyword evidence="2" id="KW-1015">Disulfide bond</keyword>
<comment type="caution">
    <text evidence="7">The sequence shown here is derived from an EMBL/GenBank/DDBJ whole genome shotgun (WGS) entry which is preliminary data.</text>
</comment>
<feature type="compositionally biased region" description="Basic and acidic residues" evidence="5">
    <location>
        <begin position="318"/>
        <end position="330"/>
    </location>
</feature>
<dbReference type="Proteomes" id="UP001460270">
    <property type="component" value="Unassembled WGS sequence"/>
</dbReference>
<dbReference type="GO" id="GO:0005125">
    <property type="term" value="F:cytokine activity"/>
    <property type="evidence" value="ECO:0007669"/>
    <property type="project" value="UniProtKB-KW"/>
</dbReference>
<organism evidence="7 8">
    <name type="scientific">Mugilogobius chulae</name>
    <name type="common">yellowstripe goby</name>
    <dbReference type="NCBI Taxonomy" id="88201"/>
    <lineage>
        <taxon>Eukaryota</taxon>
        <taxon>Metazoa</taxon>
        <taxon>Chordata</taxon>
        <taxon>Craniata</taxon>
        <taxon>Vertebrata</taxon>
        <taxon>Euteleostomi</taxon>
        <taxon>Actinopterygii</taxon>
        <taxon>Neopterygii</taxon>
        <taxon>Teleostei</taxon>
        <taxon>Neoteleostei</taxon>
        <taxon>Acanthomorphata</taxon>
        <taxon>Gobiaria</taxon>
        <taxon>Gobiiformes</taxon>
        <taxon>Gobioidei</taxon>
        <taxon>Gobiidae</taxon>
        <taxon>Gobionellinae</taxon>
        <taxon>Mugilogobius</taxon>
    </lineage>
</organism>
<evidence type="ECO:0000256" key="3">
    <source>
        <dbReference type="ARBA" id="ARBA00023180"/>
    </source>
</evidence>
<dbReference type="AlphaFoldDB" id="A0AAW0PBW2"/>
<dbReference type="PANTHER" id="PTHR48485">
    <property type="entry name" value="INTERLEUKIN-12 SUBUNIT BETA-RELATED"/>
    <property type="match status" value="1"/>
</dbReference>
<dbReference type="Gene3D" id="2.60.40.10">
    <property type="entry name" value="Immunoglobulins"/>
    <property type="match status" value="2"/>
</dbReference>
<keyword evidence="4" id="KW-0393">Immunoglobulin domain</keyword>
<feature type="domain" description="Interleukin-12 beta central" evidence="6">
    <location>
        <begin position="101"/>
        <end position="194"/>
    </location>
</feature>
<reference evidence="8" key="1">
    <citation type="submission" date="2024-04" db="EMBL/GenBank/DDBJ databases">
        <title>Salinicola lusitanus LLJ914,a marine bacterium isolated from the Okinawa Trough.</title>
        <authorList>
            <person name="Li J."/>
        </authorList>
    </citation>
    <scope>NUCLEOTIDE SEQUENCE [LARGE SCALE GENOMIC DNA]</scope>
</reference>
<evidence type="ECO:0000256" key="2">
    <source>
        <dbReference type="ARBA" id="ARBA00023157"/>
    </source>
</evidence>
<sequence length="351" mass="40691">MKLVLFTLWSLLHITSQNPLNHWTLKHNGDWTSGPVFPALFPLSRDVWDESDIFWRINGEKIQSTGNIHVVELHESNGGGNYSCHSKDGALLNHTKVLLHECFSLNYNGKFHCSWTWDPSRVGKVVFIKVWRPSDNHHDLHCSGDSSGQQWTCRSSWGNISCSVDLGGNRVSCIDKQHCPYAEEVQFIRITVFVANRFLLENYSKHFYLSEIVKPGKVQISKVNRTAIEWMYPSSWDSPHSYFPLTFQIAQFGRTTVCDVVKPNRIVTVNCTENCSSKIKRNTRTVCFRAKDALSNSEWSEWSPERAIKQRKKRKRKEAGSEQRKGGERVRDCAKVRFDVWHPRQHPEEWE</sequence>
<keyword evidence="3 4" id="KW-0325">Glycoprotein</keyword>
<evidence type="ECO:0000259" key="6">
    <source>
        <dbReference type="Pfam" id="PF10420"/>
    </source>
</evidence>
<dbReference type="EMBL" id="JBBPFD010000006">
    <property type="protein sequence ID" value="KAK7922576.1"/>
    <property type="molecule type" value="Genomic_DNA"/>
</dbReference>
<name>A0AAW0PBW2_9GOBI</name>
<evidence type="ECO:0000256" key="1">
    <source>
        <dbReference type="ARBA" id="ARBA00022729"/>
    </source>
</evidence>
<comment type="similarity">
    <text evidence="4">Belongs to the IL-12B family.</text>
</comment>
<feature type="signal peptide" evidence="4">
    <location>
        <begin position="1"/>
        <end position="17"/>
    </location>
</feature>
<dbReference type="SUPFAM" id="SSF49265">
    <property type="entry name" value="Fibronectin type III"/>
    <property type="match status" value="1"/>
</dbReference>
<dbReference type="GO" id="GO:0004896">
    <property type="term" value="F:cytokine receptor activity"/>
    <property type="evidence" value="ECO:0007669"/>
    <property type="project" value="UniProtKB-UniRule"/>
</dbReference>
<dbReference type="PANTHER" id="PTHR48485:SF4">
    <property type="entry name" value="INTERLEUKIN-12 SUBUNIT BETA"/>
    <property type="match status" value="1"/>
</dbReference>
<comment type="subcellular location">
    <subcellularLocation>
        <location evidence="4">Secreted</location>
    </subcellularLocation>
</comment>
<dbReference type="PRINTS" id="PR01928">
    <property type="entry name" value="INTRLEUKN12B"/>
</dbReference>
<protein>
    <recommendedName>
        <fullName evidence="4">Interleukin-12 subunit beta</fullName>
        <shortName evidence="4">IL-12B</shortName>
    </recommendedName>
    <alternativeName>
        <fullName evidence="4">Cytotoxic lymphocyte maturation factor 40 kDa subunit</fullName>
    </alternativeName>
    <alternativeName>
        <fullName evidence="4">IL-12 subunit p40</fullName>
    </alternativeName>
</protein>
<dbReference type="Pfam" id="PF10420">
    <property type="entry name" value="IL12p40_C"/>
    <property type="match status" value="1"/>
</dbReference>
<dbReference type="InterPro" id="IPR036116">
    <property type="entry name" value="FN3_sf"/>
</dbReference>
<dbReference type="InterPro" id="IPR015528">
    <property type="entry name" value="IL-12_beta"/>
</dbReference>
<comment type="subunit">
    <text evidence="4">Heterodimer with IL12A; disulfide-linked. The heterodimer is known as interleukin IL-12.</text>
</comment>
<feature type="chain" id="PRO_5043109382" description="Interleukin-12 subunit beta" evidence="4">
    <location>
        <begin position="18"/>
        <end position="351"/>
    </location>
</feature>
<evidence type="ECO:0000256" key="4">
    <source>
        <dbReference type="RuleBase" id="RU281113"/>
    </source>
</evidence>
<evidence type="ECO:0000313" key="8">
    <source>
        <dbReference type="Proteomes" id="UP001460270"/>
    </source>
</evidence>
<accession>A0AAW0PBW2</accession>